<evidence type="ECO:0000256" key="3">
    <source>
        <dbReference type="ARBA" id="ARBA00022516"/>
    </source>
</evidence>
<dbReference type="InterPro" id="IPR041723">
    <property type="entry name" value="CCT"/>
</dbReference>
<dbReference type="Proteomes" id="UP000243052">
    <property type="component" value="Chromosome iv"/>
</dbReference>
<dbReference type="GO" id="GO:0006646">
    <property type="term" value="P:phosphatidylethanolamine biosynthetic process"/>
    <property type="evidence" value="ECO:0007669"/>
    <property type="project" value="UniProtKB-UniPathway"/>
</dbReference>
<sequence length="318" mass="35657">MSQLSHGNVWIDGCFDFTHHGHAAAALQAKRTIPCDEEPRLICGVHNDREIEFNKGANPVMAEEERYEHIASLRWVNLMVKDAPYVTQPAVLDEFGCPFVVHGDDITRDAHGNDCYQEMKDLGRFKVVKRTIGVSTTDIIHRILTNQSAPAESPLADVQTLELFATAANGFAPWCWVFDGDLSQAVVKGGFHIRETDSVYVEGDFDLFNAGHIERLQKVLTLYPGHRVVVGVQQTTPGEIYMSYKERVLSVLSCKYVDAVVVNPSSNLSAAFTQSLNILDSHLCGKRFHYLSKNRIIARIAAERDRYIQRNKKKGVVL</sequence>
<evidence type="ECO:0000256" key="6">
    <source>
        <dbReference type="ARBA" id="ARBA00023098"/>
    </source>
</evidence>
<comment type="similarity">
    <text evidence="2">Belongs to the cytidylyltransferase family.</text>
</comment>
<proteinExistence type="inferred from homology"/>
<accession>A0A109UZ56</accession>
<dbReference type="NCBIfam" id="TIGR00125">
    <property type="entry name" value="cyt_tran_rel"/>
    <property type="match status" value="1"/>
</dbReference>
<evidence type="ECO:0000256" key="1">
    <source>
        <dbReference type="ARBA" id="ARBA00005189"/>
    </source>
</evidence>
<dbReference type="RefSeq" id="XP_017987264.1">
    <property type="nucleotide sequence ID" value="XM_018132158.1"/>
</dbReference>
<comment type="pathway">
    <text evidence="9">Phospholipid metabolism; phosphatidylethanolamine biosynthesis; phosphatidylethanolamine from ethanolamine: step 2/3.</text>
</comment>
<gene>
    <name evidence="13" type="ORF">AW171_hschr42153</name>
</gene>
<evidence type="ECO:0000256" key="8">
    <source>
        <dbReference type="ARBA" id="ARBA00023264"/>
    </source>
</evidence>
<dbReference type="EMBL" id="CP014244">
    <property type="protein sequence ID" value="AMD20268.1"/>
    <property type="molecule type" value="Genomic_DNA"/>
</dbReference>
<reference evidence="13 14" key="1">
    <citation type="submission" date="2016-01" db="EMBL/GenBank/DDBJ databases">
        <title>Genome sequence of the yeast Holleya sinecauda.</title>
        <authorList>
            <person name="Dietrich F.S."/>
        </authorList>
    </citation>
    <scope>NUCLEOTIDE SEQUENCE [LARGE SCALE GENOMIC DNA]</scope>
    <source>
        <strain evidence="13 14">ATCC 58844</strain>
    </source>
</reference>
<dbReference type="GeneID" id="28723507"/>
<keyword evidence="7" id="KW-0594">Phospholipid biosynthesis</keyword>
<keyword evidence="8" id="KW-1208">Phospholipid metabolism</keyword>
<keyword evidence="4" id="KW-0808">Transferase</keyword>
<dbReference type="STRING" id="45286.A0A109UZ56"/>
<dbReference type="SUPFAM" id="SSF52374">
    <property type="entry name" value="Nucleotidylyl transferase"/>
    <property type="match status" value="2"/>
</dbReference>
<evidence type="ECO:0000256" key="5">
    <source>
        <dbReference type="ARBA" id="ARBA00022695"/>
    </source>
</evidence>
<evidence type="ECO:0000256" key="9">
    <source>
        <dbReference type="ARBA" id="ARBA00024191"/>
    </source>
</evidence>
<comment type="pathway">
    <text evidence="1">Lipid metabolism.</text>
</comment>
<dbReference type="PANTHER" id="PTHR45780:SF2">
    <property type="entry name" value="ETHANOLAMINE-PHOSPHATE CYTIDYLYLTRANSFERASE"/>
    <property type="match status" value="1"/>
</dbReference>
<dbReference type="OrthoDB" id="40021at2759"/>
<dbReference type="GO" id="GO:0005737">
    <property type="term" value="C:cytoplasm"/>
    <property type="evidence" value="ECO:0007669"/>
    <property type="project" value="TreeGrafter"/>
</dbReference>
<dbReference type="EC" id="2.7.7.14" evidence="10"/>
<feature type="domain" description="Cytidyltransferase-like" evidence="12">
    <location>
        <begin position="201"/>
        <end position="278"/>
    </location>
</feature>
<keyword evidence="6" id="KW-0443">Lipid metabolism</keyword>
<evidence type="ECO:0000313" key="14">
    <source>
        <dbReference type="Proteomes" id="UP000243052"/>
    </source>
</evidence>
<protein>
    <recommendedName>
        <fullName evidence="10">ethanolamine-phosphate cytidylyltransferase</fullName>
        <ecNumber evidence="10">2.7.7.14</ecNumber>
    </recommendedName>
    <alternativeName>
        <fullName evidence="11">CTP:phosphoethanolamine cytidylyltransferase</fullName>
    </alternativeName>
</protein>
<keyword evidence="3" id="KW-0444">Lipid biosynthesis</keyword>
<dbReference type="InterPro" id="IPR004821">
    <property type="entry name" value="Cyt_trans-like"/>
</dbReference>
<evidence type="ECO:0000256" key="10">
    <source>
        <dbReference type="ARBA" id="ARBA00024221"/>
    </source>
</evidence>
<dbReference type="InterPro" id="IPR044608">
    <property type="entry name" value="Ect1/PCYT2"/>
</dbReference>
<dbReference type="PANTHER" id="PTHR45780">
    <property type="entry name" value="ETHANOLAMINE-PHOSPHATE CYTIDYLYLTRANSFERASE"/>
    <property type="match status" value="1"/>
</dbReference>
<dbReference type="GO" id="GO:0004306">
    <property type="term" value="F:ethanolamine-phosphate cytidylyltransferase activity"/>
    <property type="evidence" value="ECO:0007669"/>
    <property type="project" value="UniProtKB-EC"/>
</dbReference>
<dbReference type="InterPro" id="IPR014729">
    <property type="entry name" value="Rossmann-like_a/b/a_fold"/>
</dbReference>
<keyword evidence="14" id="KW-1185">Reference proteome</keyword>
<evidence type="ECO:0000256" key="11">
    <source>
        <dbReference type="ARBA" id="ARBA00031473"/>
    </source>
</evidence>
<keyword evidence="5" id="KW-0548">Nucleotidyltransferase</keyword>
<evidence type="ECO:0000259" key="12">
    <source>
        <dbReference type="Pfam" id="PF01467"/>
    </source>
</evidence>
<feature type="domain" description="Cytidyltransferase-like" evidence="12">
    <location>
        <begin position="11"/>
        <end position="142"/>
    </location>
</feature>
<dbReference type="Gene3D" id="3.40.50.620">
    <property type="entry name" value="HUPs"/>
    <property type="match status" value="2"/>
</dbReference>
<dbReference type="UniPathway" id="UPA00558">
    <property type="reaction ID" value="UER00742"/>
</dbReference>
<dbReference type="CDD" id="cd02174">
    <property type="entry name" value="CCT"/>
    <property type="match status" value="1"/>
</dbReference>
<evidence type="ECO:0000256" key="7">
    <source>
        <dbReference type="ARBA" id="ARBA00023209"/>
    </source>
</evidence>
<dbReference type="Pfam" id="PF01467">
    <property type="entry name" value="CTP_transf_like"/>
    <property type="match status" value="2"/>
</dbReference>
<evidence type="ECO:0000256" key="2">
    <source>
        <dbReference type="ARBA" id="ARBA00010101"/>
    </source>
</evidence>
<organism evidence="13 14">
    <name type="scientific">Eremothecium sinecaudum</name>
    <dbReference type="NCBI Taxonomy" id="45286"/>
    <lineage>
        <taxon>Eukaryota</taxon>
        <taxon>Fungi</taxon>
        <taxon>Dikarya</taxon>
        <taxon>Ascomycota</taxon>
        <taxon>Saccharomycotina</taxon>
        <taxon>Saccharomycetes</taxon>
        <taxon>Saccharomycetales</taxon>
        <taxon>Saccharomycetaceae</taxon>
        <taxon>Eremothecium</taxon>
    </lineage>
</organism>
<evidence type="ECO:0000313" key="13">
    <source>
        <dbReference type="EMBL" id="AMD20268.1"/>
    </source>
</evidence>
<evidence type="ECO:0000256" key="4">
    <source>
        <dbReference type="ARBA" id="ARBA00022679"/>
    </source>
</evidence>
<dbReference type="AlphaFoldDB" id="A0A109UZ56"/>
<name>A0A109UZ56_9SACH</name>